<dbReference type="Gene3D" id="2.30.40.10">
    <property type="entry name" value="Urease, subunit C, domain 1"/>
    <property type="match status" value="1"/>
</dbReference>
<dbReference type="EMBL" id="CP127294">
    <property type="protein sequence ID" value="WIX77385.1"/>
    <property type="molecule type" value="Genomic_DNA"/>
</dbReference>
<evidence type="ECO:0000313" key="3">
    <source>
        <dbReference type="Proteomes" id="UP001236014"/>
    </source>
</evidence>
<proteinExistence type="predicted"/>
<dbReference type="Pfam" id="PF01979">
    <property type="entry name" value="Amidohydro_1"/>
    <property type="match status" value="1"/>
</dbReference>
<feature type="domain" description="Amidohydrolase-related" evidence="1">
    <location>
        <begin position="58"/>
        <end position="415"/>
    </location>
</feature>
<dbReference type="GO" id="GO:0016810">
    <property type="term" value="F:hydrolase activity, acting on carbon-nitrogen (but not peptide) bonds"/>
    <property type="evidence" value="ECO:0007669"/>
    <property type="project" value="InterPro"/>
</dbReference>
<dbReference type="Gene3D" id="3.20.20.140">
    <property type="entry name" value="Metal-dependent hydrolases"/>
    <property type="match status" value="1"/>
</dbReference>
<sequence length="430" mass="46137">MSHETVYTGARLLTGEQVLDDATLVVRDGVIRQVGPASDIVADGAMADATVVSLRGKTVIPAIVNPHGHIGYMRGTTSDASFYSRANVVDHLHRLAYYGVSTFQSLGTDRDDTELAVRDDQRAGTLGERDVAQLFTAGAGIVAPTPGDTNGGPFFAADAVHEATGPDEVRAFVRGLAAKRVDAVKFWLDSRHGTKEKLGPEIYEAVIDEAHTHGITVAAHIYTLEEAKAVIRAGADIIAHLPRTGTDDELIALLKDNNVAVFTSMAIQRPPGEDWLDEPAFADILPIDAVESLRATIREKAPEPLFDTGEAYRGMERTLVALADAGVRLVFSADTGLLAQIIGFAEHRELEALVAAGMSPLVALRLATEVSAELLGLADRGSLTVGKRADFVVLDEDPLQDITATRRITDVYFEGIRVDREGLRAGWQNA</sequence>
<dbReference type="Proteomes" id="UP001236014">
    <property type="component" value="Chromosome"/>
</dbReference>
<dbReference type="KEGG" id="acab:QRX50_39250"/>
<organism evidence="2 3">
    <name type="scientific">Amycolatopsis carbonis</name>
    <dbReference type="NCBI Taxonomy" id="715471"/>
    <lineage>
        <taxon>Bacteria</taxon>
        <taxon>Bacillati</taxon>
        <taxon>Actinomycetota</taxon>
        <taxon>Actinomycetes</taxon>
        <taxon>Pseudonocardiales</taxon>
        <taxon>Pseudonocardiaceae</taxon>
        <taxon>Amycolatopsis</taxon>
    </lineage>
</organism>
<dbReference type="AlphaFoldDB" id="A0A9Y2IE07"/>
<protein>
    <submittedName>
        <fullName evidence="2">Amidohydrolase family protein</fullName>
    </submittedName>
</protein>
<dbReference type="InterPro" id="IPR006680">
    <property type="entry name" value="Amidohydro-rel"/>
</dbReference>
<dbReference type="SUPFAM" id="SSF51338">
    <property type="entry name" value="Composite domain of metallo-dependent hydrolases"/>
    <property type="match status" value="1"/>
</dbReference>
<dbReference type="InterPro" id="IPR051781">
    <property type="entry name" value="Metallo-dep_Hydrolase"/>
</dbReference>
<dbReference type="InterPro" id="IPR011059">
    <property type="entry name" value="Metal-dep_hydrolase_composite"/>
</dbReference>
<name>A0A9Y2IE07_9PSEU</name>
<dbReference type="RefSeq" id="WP_285968126.1">
    <property type="nucleotide sequence ID" value="NZ_CP127294.1"/>
</dbReference>
<dbReference type="PANTHER" id="PTHR43135">
    <property type="entry name" value="ALPHA-D-RIBOSE 1-METHYLPHOSPHONATE 5-TRIPHOSPHATE DIPHOSPHATASE"/>
    <property type="match status" value="1"/>
</dbReference>
<dbReference type="PANTHER" id="PTHR43135:SF3">
    <property type="entry name" value="ALPHA-D-RIBOSE 1-METHYLPHOSPHONATE 5-TRIPHOSPHATE DIPHOSPHATASE"/>
    <property type="match status" value="1"/>
</dbReference>
<dbReference type="SUPFAM" id="SSF51556">
    <property type="entry name" value="Metallo-dependent hydrolases"/>
    <property type="match status" value="1"/>
</dbReference>
<dbReference type="InterPro" id="IPR032466">
    <property type="entry name" value="Metal_Hydrolase"/>
</dbReference>
<gene>
    <name evidence="2" type="ORF">QRX50_39250</name>
</gene>
<keyword evidence="3" id="KW-1185">Reference proteome</keyword>
<reference evidence="2 3" key="1">
    <citation type="submission" date="2023-06" db="EMBL/GenBank/DDBJ databases">
        <authorList>
            <person name="Oyuntsetseg B."/>
            <person name="Kim S.B."/>
        </authorList>
    </citation>
    <scope>NUCLEOTIDE SEQUENCE [LARGE SCALE GENOMIC DNA]</scope>
    <source>
        <strain evidence="2 3">2-15</strain>
    </source>
</reference>
<evidence type="ECO:0000259" key="1">
    <source>
        <dbReference type="Pfam" id="PF01979"/>
    </source>
</evidence>
<evidence type="ECO:0000313" key="2">
    <source>
        <dbReference type="EMBL" id="WIX77385.1"/>
    </source>
</evidence>
<accession>A0A9Y2IE07</accession>